<dbReference type="HOGENOM" id="CLU_2051245_0_0_1"/>
<dbReference type="AlphaFoldDB" id="L8WG55"/>
<evidence type="ECO:0000313" key="2">
    <source>
        <dbReference type="Proteomes" id="UP000011668"/>
    </source>
</evidence>
<reference evidence="1 2" key="1">
    <citation type="journal article" date="2013" name="Nat. Commun.">
        <title>The evolution and pathogenic mechanisms of the rice sheath blight pathogen.</title>
        <authorList>
            <person name="Zheng A."/>
            <person name="Lin R."/>
            <person name="Xu L."/>
            <person name="Qin P."/>
            <person name="Tang C."/>
            <person name="Ai P."/>
            <person name="Zhang D."/>
            <person name="Liu Y."/>
            <person name="Sun Z."/>
            <person name="Feng H."/>
            <person name="Wang Y."/>
            <person name="Chen Y."/>
            <person name="Liang X."/>
            <person name="Fu R."/>
            <person name="Li Q."/>
            <person name="Zhang J."/>
            <person name="Yu X."/>
            <person name="Xie Z."/>
            <person name="Ding L."/>
            <person name="Guan P."/>
            <person name="Tang J."/>
            <person name="Liang Y."/>
            <person name="Wang S."/>
            <person name="Deng Q."/>
            <person name="Li S."/>
            <person name="Zhu J."/>
            <person name="Wang L."/>
            <person name="Liu H."/>
            <person name="Li P."/>
        </authorList>
    </citation>
    <scope>NUCLEOTIDE SEQUENCE [LARGE SCALE GENOMIC DNA]</scope>
    <source>
        <strain evidence="2">AG-1 IA</strain>
    </source>
</reference>
<dbReference type="Proteomes" id="UP000011668">
    <property type="component" value="Unassembled WGS sequence"/>
</dbReference>
<dbReference type="EMBL" id="AFRT01005425">
    <property type="protein sequence ID" value="ELU35753.1"/>
    <property type="molecule type" value="Genomic_DNA"/>
</dbReference>
<comment type="caution">
    <text evidence="1">The sequence shown here is derived from an EMBL/GenBank/DDBJ whole genome shotgun (WGS) entry which is preliminary data.</text>
</comment>
<name>L8WG55_THACA</name>
<evidence type="ECO:0000313" key="1">
    <source>
        <dbReference type="EMBL" id="ELU35753.1"/>
    </source>
</evidence>
<accession>L8WG55</accession>
<proteinExistence type="predicted"/>
<gene>
    <name evidence="1" type="ORF">AG1IA_10217</name>
</gene>
<organism evidence="1 2">
    <name type="scientific">Thanatephorus cucumeris (strain AG1-IA)</name>
    <name type="common">Rice sheath blight fungus</name>
    <name type="synonym">Rhizoctonia solani</name>
    <dbReference type="NCBI Taxonomy" id="983506"/>
    <lineage>
        <taxon>Eukaryota</taxon>
        <taxon>Fungi</taxon>
        <taxon>Dikarya</taxon>
        <taxon>Basidiomycota</taxon>
        <taxon>Agaricomycotina</taxon>
        <taxon>Agaricomycetes</taxon>
        <taxon>Cantharellales</taxon>
        <taxon>Ceratobasidiaceae</taxon>
        <taxon>Rhizoctonia</taxon>
        <taxon>Rhizoctonia solani AG-1</taxon>
    </lineage>
</organism>
<sequence length="120" mass="13311">MVLYQKGRWGSSILAENMTGSEPAGGKASALPNVTGCSCQWKNNFAGRKWRHRSSQALSQESDARPLNNRRLLITYLLLESVIIVNTLRSWVPGRALYITSITSQKIVFAVDSIFQVGNL</sequence>
<keyword evidence="2" id="KW-1185">Reference proteome</keyword>
<protein>
    <submittedName>
        <fullName evidence="1">Uncharacterized protein</fullName>
    </submittedName>
</protein>